<evidence type="ECO:0000256" key="4">
    <source>
        <dbReference type="ARBA" id="ARBA00022722"/>
    </source>
</evidence>
<dbReference type="EMBL" id="SDPU01000023">
    <property type="protein sequence ID" value="RYU11600.1"/>
    <property type="molecule type" value="Genomic_DNA"/>
</dbReference>
<evidence type="ECO:0000256" key="3">
    <source>
        <dbReference type="ARBA" id="ARBA00013365"/>
    </source>
</evidence>
<keyword evidence="7" id="KW-0255">Endonuclease</keyword>
<dbReference type="RefSeq" id="WP_129987875.1">
    <property type="nucleotide sequence ID" value="NZ_SDPU01000023.1"/>
</dbReference>
<name>A0A4Q5IZF4_9ACTN</name>
<evidence type="ECO:0000259" key="8">
    <source>
        <dbReference type="Pfam" id="PF00149"/>
    </source>
</evidence>
<dbReference type="CDD" id="cd00840">
    <property type="entry name" value="MPP_Mre11_N"/>
    <property type="match status" value="1"/>
</dbReference>
<keyword evidence="4 7" id="KW-0540">Nuclease</keyword>
<dbReference type="Gene3D" id="3.60.21.10">
    <property type="match status" value="1"/>
</dbReference>
<dbReference type="InterPro" id="IPR041796">
    <property type="entry name" value="Mre11_N"/>
</dbReference>
<keyword evidence="7" id="KW-0233">DNA recombination</keyword>
<dbReference type="AlphaFoldDB" id="A0A4Q5IZF4"/>
<accession>A0A4Q5IZF4</accession>
<evidence type="ECO:0000313" key="10">
    <source>
        <dbReference type="EMBL" id="RYU11600.1"/>
    </source>
</evidence>
<dbReference type="InterPro" id="IPR026843">
    <property type="entry name" value="SbcD_C"/>
</dbReference>
<dbReference type="NCBIfam" id="TIGR00619">
    <property type="entry name" value="sbcd"/>
    <property type="match status" value="1"/>
</dbReference>
<dbReference type="PANTHER" id="PTHR30337:SF0">
    <property type="entry name" value="NUCLEASE SBCCD SUBUNIT D"/>
    <property type="match status" value="1"/>
</dbReference>
<keyword evidence="7" id="KW-0235">DNA replication</keyword>
<evidence type="ECO:0000256" key="7">
    <source>
        <dbReference type="RuleBase" id="RU363069"/>
    </source>
</evidence>
<dbReference type="GO" id="GO:0008408">
    <property type="term" value="F:3'-5' exonuclease activity"/>
    <property type="evidence" value="ECO:0007669"/>
    <property type="project" value="InterPro"/>
</dbReference>
<dbReference type="InterPro" id="IPR004593">
    <property type="entry name" value="SbcD"/>
</dbReference>
<evidence type="ECO:0000256" key="1">
    <source>
        <dbReference type="ARBA" id="ARBA00010555"/>
    </source>
</evidence>
<evidence type="ECO:0000313" key="11">
    <source>
        <dbReference type="Proteomes" id="UP000291189"/>
    </source>
</evidence>
<dbReference type="InterPro" id="IPR050535">
    <property type="entry name" value="DNA_Repair-Maintenance_Comp"/>
</dbReference>
<keyword evidence="11" id="KW-1185">Reference proteome</keyword>
<keyword evidence="6 7" id="KW-0269">Exonuclease</keyword>
<dbReference type="OrthoDB" id="9773856at2"/>
<dbReference type="InterPro" id="IPR029052">
    <property type="entry name" value="Metallo-depent_PP-like"/>
</dbReference>
<dbReference type="GO" id="GO:0006310">
    <property type="term" value="P:DNA recombination"/>
    <property type="evidence" value="ECO:0007669"/>
    <property type="project" value="UniProtKB-KW"/>
</dbReference>
<dbReference type="Pfam" id="PF12320">
    <property type="entry name" value="SbcD_C"/>
    <property type="match status" value="1"/>
</dbReference>
<dbReference type="SUPFAM" id="SSF56300">
    <property type="entry name" value="Metallo-dependent phosphatases"/>
    <property type="match status" value="1"/>
</dbReference>
<dbReference type="GO" id="GO:0006260">
    <property type="term" value="P:DNA replication"/>
    <property type="evidence" value="ECO:0007669"/>
    <property type="project" value="UniProtKB-KW"/>
</dbReference>
<evidence type="ECO:0000259" key="9">
    <source>
        <dbReference type="Pfam" id="PF12320"/>
    </source>
</evidence>
<comment type="subunit">
    <text evidence="2 7">Heterodimer of SbcC and SbcD.</text>
</comment>
<keyword evidence="5 7" id="KW-0378">Hydrolase</keyword>
<gene>
    <name evidence="7" type="primary">sbcD</name>
    <name evidence="10" type="ORF">ETU37_13650</name>
</gene>
<feature type="domain" description="Nuclease SbcCD subunit D C-terminal" evidence="9">
    <location>
        <begin position="272"/>
        <end position="329"/>
    </location>
</feature>
<dbReference type="Pfam" id="PF00149">
    <property type="entry name" value="Metallophos"/>
    <property type="match status" value="1"/>
</dbReference>
<dbReference type="PANTHER" id="PTHR30337">
    <property type="entry name" value="COMPONENT OF ATP-DEPENDENT DSDNA EXONUCLEASE"/>
    <property type="match status" value="1"/>
</dbReference>
<proteinExistence type="inferred from homology"/>
<organism evidence="10 11">
    <name type="scientific">Nocardioides iriomotensis</name>
    <dbReference type="NCBI Taxonomy" id="715784"/>
    <lineage>
        <taxon>Bacteria</taxon>
        <taxon>Bacillati</taxon>
        <taxon>Actinomycetota</taxon>
        <taxon>Actinomycetes</taxon>
        <taxon>Propionibacteriales</taxon>
        <taxon>Nocardioidaceae</taxon>
        <taxon>Nocardioides</taxon>
    </lineage>
</organism>
<dbReference type="GO" id="GO:0004519">
    <property type="term" value="F:endonuclease activity"/>
    <property type="evidence" value="ECO:0007669"/>
    <property type="project" value="UniProtKB-KW"/>
</dbReference>
<evidence type="ECO:0000256" key="6">
    <source>
        <dbReference type="ARBA" id="ARBA00022839"/>
    </source>
</evidence>
<evidence type="ECO:0000256" key="5">
    <source>
        <dbReference type="ARBA" id="ARBA00022801"/>
    </source>
</evidence>
<feature type="domain" description="Calcineurin-like phosphoesterase" evidence="8">
    <location>
        <begin position="1"/>
        <end position="96"/>
    </location>
</feature>
<comment type="caution">
    <text evidence="10">The sequence shown here is derived from an EMBL/GenBank/DDBJ whole genome shotgun (WGS) entry which is preliminary data.</text>
</comment>
<reference evidence="10 11" key="1">
    <citation type="submission" date="2019-01" db="EMBL/GenBank/DDBJ databases">
        <title>Nocardioides guangzhouensis sp. nov., an actinobacterium isolated from soil.</title>
        <authorList>
            <person name="Fu Y."/>
            <person name="Cai Y."/>
            <person name="Lin Z."/>
            <person name="Chen P."/>
        </authorList>
    </citation>
    <scope>NUCLEOTIDE SEQUENCE [LARGE SCALE GENOMIC DNA]</scope>
    <source>
        <strain evidence="10 11">NBRC 105384</strain>
    </source>
</reference>
<comment type="similarity">
    <text evidence="1 7">Belongs to the SbcD family.</text>
</comment>
<dbReference type="Proteomes" id="UP000291189">
    <property type="component" value="Unassembled WGS sequence"/>
</dbReference>
<protein>
    <recommendedName>
        <fullName evidence="3 7">Nuclease SbcCD subunit D</fullName>
    </recommendedName>
</protein>
<comment type="function">
    <text evidence="7">SbcCD cleaves DNA hairpin structures. These structures can inhibit DNA replication and are intermediates in certain DNA recombination reactions. The complex acts as a 3'-&gt;5' double strand exonuclease that can open hairpins. It also has a 5' single-strand endonuclease activity.</text>
</comment>
<dbReference type="InterPro" id="IPR004843">
    <property type="entry name" value="Calcineurin-like_PHP"/>
</dbReference>
<sequence>MRVLHTSDWHLGRSFHRVGLLDAQAVFVDHLLATVEQEQVDLVVVSGDVYDRALPPVDAVELADETFARLAASRAQVVVTSGNHDSHVRLGFNARLADAAGVHLRTRHQDVGTPVLLDDAHGPVAVYGLPYLEPDAVRGPWQLTARSHEAALTEAMRRVRADLDTRPGTRSVVMAHAFVAGDPDAAPAMASDSERDISVGGVQLAPTSLFAGVDYTALGHLHGRHTLSDAVRYSGSPLAYSFSEARHTKGCWLVEIGRDGVERADFVEAPVPRRLRSVRGRLDDLLRDPVLADAEDAWVQATLTDARRPLHAMERLRSRFPHALLLAFEPEGAPRARGPVLPRVDGRSDLDVALGFVAEVRDLEATTEEALLLQLACDSCRINDDRDADGFVEVRGTG</sequence>
<evidence type="ECO:0000256" key="2">
    <source>
        <dbReference type="ARBA" id="ARBA00011322"/>
    </source>
</evidence>